<comment type="caution">
    <text evidence="4">The sequence shown here is derived from an EMBL/GenBank/DDBJ whole genome shotgun (WGS) entry which is preliminary data.</text>
</comment>
<keyword evidence="2" id="KW-0472">Membrane</keyword>
<keyword evidence="2" id="KW-0812">Transmembrane</keyword>
<organism evidence="4 5">
    <name type="scientific">Streptomyces toxytricini</name>
    <name type="common">Actinomyces toxytricini</name>
    <dbReference type="NCBI Taxonomy" id="67369"/>
    <lineage>
        <taxon>Bacteria</taxon>
        <taxon>Bacillati</taxon>
        <taxon>Actinomycetota</taxon>
        <taxon>Actinomycetes</taxon>
        <taxon>Kitasatosporales</taxon>
        <taxon>Streptomycetaceae</taxon>
        <taxon>Streptomyces</taxon>
    </lineage>
</organism>
<feature type="compositionally biased region" description="Low complexity" evidence="1">
    <location>
        <begin position="122"/>
        <end position="144"/>
    </location>
</feature>
<proteinExistence type="predicted"/>
<evidence type="ECO:0000313" key="5">
    <source>
        <dbReference type="Proteomes" id="UP001617351"/>
    </source>
</evidence>
<protein>
    <submittedName>
        <fullName evidence="4">Peptidoglycan-binding protein</fullName>
    </submittedName>
</protein>
<keyword evidence="2" id="KW-1133">Transmembrane helix</keyword>
<accession>A0ABW8ED55</accession>
<evidence type="ECO:0000256" key="2">
    <source>
        <dbReference type="SAM" id="Phobius"/>
    </source>
</evidence>
<dbReference type="InterPro" id="IPR002477">
    <property type="entry name" value="Peptidoglycan-bd-like"/>
</dbReference>
<gene>
    <name evidence="4" type="ORF">ACIO7M_08580</name>
</gene>
<dbReference type="EMBL" id="JBIUYY010000003">
    <property type="protein sequence ID" value="MFJ2821153.1"/>
    <property type="molecule type" value="Genomic_DNA"/>
</dbReference>
<feature type="compositionally biased region" description="Pro residues" evidence="1">
    <location>
        <begin position="33"/>
        <end position="54"/>
    </location>
</feature>
<dbReference type="Proteomes" id="UP001617351">
    <property type="component" value="Unassembled WGS sequence"/>
</dbReference>
<dbReference type="RefSeq" id="WP_402378794.1">
    <property type="nucleotide sequence ID" value="NZ_JBIUYY010000003.1"/>
</dbReference>
<evidence type="ECO:0000259" key="3">
    <source>
        <dbReference type="Pfam" id="PF01471"/>
    </source>
</evidence>
<sequence>MSPDAREPGPEDGSLVRPYMSPDTPSDHAPAPIAWPEPAPAAFPEPPAARPAPSAPGGRAEARRRRQDDRRGRTLLWAAGGATLLLGAGALALLPGWDAERESAFSSERPDVSVPVLRAPGTAADPTPSATVAPTASAAPSASPKTDRSSPPPSPSAAPATPQTGDGGTLRMGDRGSEVTALQEALYAQGFTYVKVSGVYDGQTKRGVAQLQRDRDIKGDPSGVYGPATRAEFGV</sequence>
<dbReference type="InterPro" id="IPR036366">
    <property type="entry name" value="PGBDSf"/>
</dbReference>
<reference evidence="4 5" key="1">
    <citation type="submission" date="2024-10" db="EMBL/GenBank/DDBJ databases">
        <title>The Natural Products Discovery Center: Release of the First 8490 Sequenced Strains for Exploring Actinobacteria Biosynthetic Diversity.</title>
        <authorList>
            <person name="Kalkreuter E."/>
            <person name="Kautsar S.A."/>
            <person name="Yang D."/>
            <person name="Bader C.D."/>
            <person name="Teijaro C.N."/>
            <person name="Fluegel L."/>
            <person name="Davis C.M."/>
            <person name="Simpson J.R."/>
            <person name="Lauterbach L."/>
            <person name="Steele A.D."/>
            <person name="Gui C."/>
            <person name="Meng S."/>
            <person name="Li G."/>
            <person name="Viehrig K."/>
            <person name="Ye F."/>
            <person name="Su P."/>
            <person name="Kiefer A.F."/>
            <person name="Nichols A."/>
            <person name="Cepeda A.J."/>
            <person name="Yan W."/>
            <person name="Fan B."/>
            <person name="Jiang Y."/>
            <person name="Adhikari A."/>
            <person name="Zheng C.-J."/>
            <person name="Schuster L."/>
            <person name="Cowan T.M."/>
            <person name="Smanski M.J."/>
            <person name="Chevrette M.G."/>
            <person name="De Carvalho L.P.S."/>
            <person name="Shen B."/>
        </authorList>
    </citation>
    <scope>NUCLEOTIDE SEQUENCE [LARGE SCALE GENOMIC DNA]</scope>
    <source>
        <strain evidence="4 5">NPDC087220</strain>
    </source>
</reference>
<name>A0ABW8ED55_STRT5</name>
<dbReference type="Gene3D" id="1.10.101.10">
    <property type="entry name" value="PGBD-like superfamily/PGBD"/>
    <property type="match status" value="1"/>
</dbReference>
<feature type="transmembrane region" description="Helical" evidence="2">
    <location>
        <begin position="74"/>
        <end position="97"/>
    </location>
</feature>
<dbReference type="Pfam" id="PF01471">
    <property type="entry name" value="PG_binding_1"/>
    <property type="match status" value="1"/>
</dbReference>
<feature type="domain" description="Peptidoglycan binding-like" evidence="3">
    <location>
        <begin position="175"/>
        <end position="231"/>
    </location>
</feature>
<feature type="compositionally biased region" description="Basic and acidic residues" evidence="1">
    <location>
        <begin position="101"/>
        <end position="111"/>
    </location>
</feature>
<evidence type="ECO:0000256" key="1">
    <source>
        <dbReference type="SAM" id="MobiDB-lite"/>
    </source>
</evidence>
<feature type="region of interest" description="Disordered" evidence="1">
    <location>
        <begin position="204"/>
        <end position="235"/>
    </location>
</feature>
<evidence type="ECO:0000313" key="4">
    <source>
        <dbReference type="EMBL" id="MFJ2821153.1"/>
    </source>
</evidence>
<keyword evidence="5" id="KW-1185">Reference proteome</keyword>
<dbReference type="InterPro" id="IPR036365">
    <property type="entry name" value="PGBD-like_sf"/>
</dbReference>
<feature type="region of interest" description="Disordered" evidence="1">
    <location>
        <begin position="1"/>
        <end position="74"/>
    </location>
</feature>
<feature type="region of interest" description="Disordered" evidence="1">
    <location>
        <begin position="101"/>
        <end position="177"/>
    </location>
</feature>
<dbReference type="SUPFAM" id="SSF47090">
    <property type="entry name" value="PGBD-like"/>
    <property type="match status" value="1"/>
</dbReference>